<protein>
    <submittedName>
        <fullName evidence="2">Uncharacterized protein</fullName>
    </submittedName>
</protein>
<feature type="non-terminal residue" evidence="2">
    <location>
        <position position="1"/>
    </location>
</feature>
<proteinExistence type="predicted"/>
<name>R0LE69_ANAPL</name>
<evidence type="ECO:0000313" key="3">
    <source>
        <dbReference type="Proteomes" id="UP000296049"/>
    </source>
</evidence>
<accession>R0LE69</accession>
<gene>
    <name evidence="2" type="ORF">Anapl_12257</name>
</gene>
<evidence type="ECO:0000256" key="1">
    <source>
        <dbReference type="SAM" id="SignalP"/>
    </source>
</evidence>
<dbReference type="Proteomes" id="UP000296049">
    <property type="component" value="Unassembled WGS sequence"/>
</dbReference>
<keyword evidence="1" id="KW-0732">Signal</keyword>
<reference evidence="3" key="1">
    <citation type="journal article" date="2013" name="Nat. Genet.">
        <title>The duck genome and transcriptome provide insight into an avian influenza virus reservoir species.</title>
        <authorList>
            <person name="Huang Y."/>
            <person name="Li Y."/>
            <person name="Burt D.W."/>
            <person name="Chen H."/>
            <person name="Zhang Y."/>
            <person name="Qian W."/>
            <person name="Kim H."/>
            <person name="Gan S."/>
            <person name="Zhao Y."/>
            <person name="Li J."/>
            <person name="Yi K."/>
            <person name="Feng H."/>
            <person name="Zhu P."/>
            <person name="Li B."/>
            <person name="Liu Q."/>
            <person name="Fairley S."/>
            <person name="Magor K.E."/>
            <person name="Du Z."/>
            <person name="Hu X."/>
            <person name="Goodman L."/>
            <person name="Tafer H."/>
            <person name="Vignal A."/>
            <person name="Lee T."/>
            <person name="Kim K.W."/>
            <person name="Sheng Z."/>
            <person name="An Y."/>
            <person name="Searle S."/>
            <person name="Herrero J."/>
            <person name="Groenen M.A."/>
            <person name="Crooijmans R.P."/>
            <person name="Faraut T."/>
            <person name="Cai Q."/>
            <person name="Webster R.G."/>
            <person name="Aldridge J.R."/>
            <person name="Warren W.C."/>
            <person name="Bartschat S."/>
            <person name="Kehr S."/>
            <person name="Marz M."/>
            <person name="Stadler P.F."/>
            <person name="Smith J."/>
            <person name="Kraus R.H."/>
            <person name="Zhao Y."/>
            <person name="Ren L."/>
            <person name="Fei J."/>
            <person name="Morisson M."/>
            <person name="Kaiser P."/>
            <person name="Griffin D.K."/>
            <person name="Rao M."/>
            <person name="Pitel F."/>
            <person name="Wang J."/>
            <person name="Li N."/>
        </authorList>
    </citation>
    <scope>NUCLEOTIDE SEQUENCE [LARGE SCALE GENOMIC DNA]</scope>
</reference>
<sequence length="93" mass="10720">ISFFISFASYIFFTVPAAAALHAPRCANRPSQRQIFLSVTDERCQEQVRRLLKPTSWQISRYLHAVLDPPLALVPILYQRVFRMIWPTGRVSG</sequence>
<keyword evidence="3" id="KW-1185">Reference proteome</keyword>
<dbReference type="AlphaFoldDB" id="R0LE69"/>
<dbReference type="HOGENOM" id="CLU_172654_0_0_1"/>
<feature type="signal peptide" evidence="1">
    <location>
        <begin position="1"/>
        <end position="20"/>
    </location>
</feature>
<feature type="chain" id="PRO_5014108644" evidence="1">
    <location>
        <begin position="21"/>
        <end position="93"/>
    </location>
</feature>
<dbReference type="EMBL" id="KB743273">
    <property type="protein sequence ID" value="EOA99814.1"/>
    <property type="molecule type" value="Genomic_DNA"/>
</dbReference>
<evidence type="ECO:0000313" key="2">
    <source>
        <dbReference type="EMBL" id="EOA99814.1"/>
    </source>
</evidence>
<feature type="non-terminal residue" evidence="2">
    <location>
        <position position="93"/>
    </location>
</feature>
<organism evidence="2 3">
    <name type="scientific">Anas platyrhynchos</name>
    <name type="common">Mallard</name>
    <name type="synonym">Anas boschas</name>
    <dbReference type="NCBI Taxonomy" id="8839"/>
    <lineage>
        <taxon>Eukaryota</taxon>
        <taxon>Metazoa</taxon>
        <taxon>Chordata</taxon>
        <taxon>Craniata</taxon>
        <taxon>Vertebrata</taxon>
        <taxon>Euteleostomi</taxon>
        <taxon>Archelosauria</taxon>
        <taxon>Archosauria</taxon>
        <taxon>Dinosauria</taxon>
        <taxon>Saurischia</taxon>
        <taxon>Theropoda</taxon>
        <taxon>Coelurosauria</taxon>
        <taxon>Aves</taxon>
        <taxon>Neognathae</taxon>
        <taxon>Galloanserae</taxon>
        <taxon>Anseriformes</taxon>
        <taxon>Anatidae</taxon>
        <taxon>Anatinae</taxon>
        <taxon>Anas</taxon>
    </lineage>
</organism>